<keyword evidence="2" id="KW-1185">Reference proteome</keyword>
<name>A0A9W8QVR9_9HYPO</name>
<accession>A0A9W8QVR9</accession>
<evidence type="ECO:0000313" key="1">
    <source>
        <dbReference type="EMBL" id="KAJ4180361.1"/>
    </source>
</evidence>
<proteinExistence type="predicted"/>
<reference evidence="1" key="1">
    <citation type="submission" date="2022-09" db="EMBL/GenBank/DDBJ databases">
        <title>Fusarium specimens isolated from Avocado Roots.</title>
        <authorList>
            <person name="Stajich J."/>
            <person name="Roper C."/>
            <person name="Heimlech-Rivalta G."/>
        </authorList>
    </citation>
    <scope>NUCLEOTIDE SEQUENCE</scope>
    <source>
        <strain evidence="1">A02</strain>
    </source>
</reference>
<protein>
    <submittedName>
        <fullName evidence="1">Uncharacterized protein</fullName>
    </submittedName>
</protein>
<organism evidence="1 2">
    <name type="scientific">Fusarium falciforme</name>
    <dbReference type="NCBI Taxonomy" id="195108"/>
    <lineage>
        <taxon>Eukaryota</taxon>
        <taxon>Fungi</taxon>
        <taxon>Dikarya</taxon>
        <taxon>Ascomycota</taxon>
        <taxon>Pezizomycotina</taxon>
        <taxon>Sordariomycetes</taxon>
        <taxon>Hypocreomycetidae</taxon>
        <taxon>Hypocreales</taxon>
        <taxon>Nectriaceae</taxon>
        <taxon>Fusarium</taxon>
        <taxon>Fusarium solani species complex</taxon>
    </lineage>
</organism>
<comment type="caution">
    <text evidence="1">The sequence shown here is derived from an EMBL/GenBank/DDBJ whole genome shotgun (WGS) entry which is preliminary data.</text>
</comment>
<gene>
    <name evidence="1" type="ORF">NW755_011855</name>
</gene>
<evidence type="ECO:0000313" key="2">
    <source>
        <dbReference type="Proteomes" id="UP001152087"/>
    </source>
</evidence>
<dbReference type="Proteomes" id="UP001152087">
    <property type="component" value="Unassembled WGS sequence"/>
</dbReference>
<dbReference type="EMBL" id="JAOQAV010000049">
    <property type="protein sequence ID" value="KAJ4180361.1"/>
    <property type="molecule type" value="Genomic_DNA"/>
</dbReference>
<sequence>MDPSSFASAAASLLALDIQILSSLYGGWDEGSRPLVDRLTYELTQIRTVLQALEITSLSFAEPVFDVSRLRSCLEDLKEHLLWLGPKVSEPGLQRHEWQWRTMNMLERAGLSNLSLSKSEGANELVYLRSSLSKLKD</sequence>
<dbReference type="AlphaFoldDB" id="A0A9W8QVR9"/>